<evidence type="ECO:0000313" key="2">
    <source>
        <dbReference type="Proteomes" id="UP000054565"/>
    </source>
</evidence>
<evidence type="ECO:0000313" key="1">
    <source>
        <dbReference type="EMBL" id="KMP04400.1"/>
    </source>
</evidence>
<dbReference type="Proteomes" id="UP000054565">
    <property type="component" value="Unassembled WGS sequence"/>
</dbReference>
<proteinExistence type="predicted"/>
<protein>
    <submittedName>
        <fullName evidence="1">Uncharacterized protein</fullName>
    </submittedName>
</protein>
<dbReference type="EMBL" id="DS028094">
    <property type="protein sequence ID" value="KMP04400.1"/>
    <property type="molecule type" value="Genomic_DNA"/>
</dbReference>
<gene>
    <name evidence="1" type="ORF">CIRG_04092</name>
</gene>
<accession>A0A0J6Y9I6</accession>
<dbReference type="AlphaFoldDB" id="A0A0J6Y9I6"/>
<organism evidence="1 2">
    <name type="scientific">Coccidioides immitis RMSCC 2394</name>
    <dbReference type="NCBI Taxonomy" id="404692"/>
    <lineage>
        <taxon>Eukaryota</taxon>
        <taxon>Fungi</taxon>
        <taxon>Dikarya</taxon>
        <taxon>Ascomycota</taxon>
        <taxon>Pezizomycotina</taxon>
        <taxon>Eurotiomycetes</taxon>
        <taxon>Eurotiomycetidae</taxon>
        <taxon>Onygenales</taxon>
        <taxon>Onygenaceae</taxon>
        <taxon>Coccidioides</taxon>
    </lineage>
</organism>
<name>A0A0J6Y9I6_COCIT</name>
<sequence>MSMVSPEEAGSPSHRLPRIIISSLITPQSSASEGSSPVELVLSRPSVLATIGLDPFCRSWSYNRMERNREALTT</sequence>
<reference evidence="2" key="1">
    <citation type="journal article" date="2010" name="Genome Res.">
        <title>Population genomic sequencing of Coccidioides fungi reveals recent hybridization and transposon control.</title>
        <authorList>
            <person name="Neafsey D.E."/>
            <person name="Barker B.M."/>
            <person name="Sharpton T.J."/>
            <person name="Stajich J.E."/>
            <person name="Park D.J."/>
            <person name="Whiston E."/>
            <person name="Hung C.-Y."/>
            <person name="McMahan C."/>
            <person name="White J."/>
            <person name="Sykes S."/>
            <person name="Heiman D."/>
            <person name="Young S."/>
            <person name="Zeng Q."/>
            <person name="Abouelleil A."/>
            <person name="Aftuck L."/>
            <person name="Bessette D."/>
            <person name="Brown A."/>
            <person name="FitzGerald M."/>
            <person name="Lui A."/>
            <person name="Macdonald J.P."/>
            <person name="Priest M."/>
            <person name="Orbach M.J."/>
            <person name="Galgiani J.N."/>
            <person name="Kirkland T.N."/>
            <person name="Cole G.T."/>
            <person name="Birren B.W."/>
            <person name="Henn M.R."/>
            <person name="Taylor J.W."/>
            <person name="Rounsley S.D."/>
        </authorList>
    </citation>
    <scope>NUCLEOTIDE SEQUENCE [LARGE SCALE GENOMIC DNA]</scope>
    <source>
        <strain evidence="2">RMSCC 2394</strain>
    </source>
</reference>